<dbReference type="SMART" id="SM00895">
    <property type="entry name" value="FCD"/>
    <property type="match status" value="1"/>
</dbReference>
<evidence type="ECO:0000259" key="5">
    <source>
        <dbReference type="SMART" id="SM00895"/>
    </source>
</evidence>
<organism evidence="6 7">
    <name type="scientific">Nitratidesulfovibrio oxamicus</name>
    <dbReference type="NCBI Taxonomy" id="32016"/>
    <lineage>
        <taxon>Bacteria</taxon>
        <taxon>Pseudomonadati</taxon>
        <taxon>Thermodesulfobacteriota</taxon>
        <taxon>Desulfovibrionia</taxon>
        <taxon>Desulfovibrionales</taxon>
        <taxon>Desulfovibrionaceae</taxon>
        <taxon>Nitratidesulfovibrio</taxon>
    </lineage>
</organism>
<feature type="non-terminal residue" evidence="6">
    <location>
        <position position="1"/>
    </location>
</feature>
<dbReference type="EMBL" id="VRYY01000003">
    <property type="protein sequence ID" value="MBG3875477.1"/>
    <property type="molecule type" value="Genomic_DNA"/>
</dbReference>
<evidence type="ECO:0000256" key="2">
    <source>
        <dbReference type="ARBA" id="ARBA00023125"/>
    </source>
</evidence>
<gene>
    <name evidence="6" type="ORF">FVW20_00150</name>
</gene>
<feature type="compositionally biased region" description="Basic and acidic residues" evidence="4">
    <location>
        <begin position="126"/>
        <end position="136"/>
    </location>
</feature>
<keyword evidence="1" id="KW-0805">Transcription regulation</keyword>
<dbReference type="RefSeq" id="WP_196607768.1">
    <property type="nucleotide sequence ID" value="NZ_VRYY01000003.1"/>
</dbReference>
<evidence type="ECO:0000313" key="7">
    <source>
        <dbReference type="Proteomes" id="UP001194469"/>
    </source>
</evidence>
<name>A0ABS0IZ57_9BACT</name>
<feature type="compositionally biased region" description="Low complexity" evidence="4">
    <location>
        <begin position="142"/>
        <end position="155"/>
    </location>
</feature>
<dbReference type="Gene3D" id="1.20.120.530">
    <property type="entry name" value="GntR ligand-binding domain-like"/>
    <property type="match status" value="1"/>
</dbReference>
<dbReference type="InterPro" id="IPR008920">
    <property type="entry name" value="TF_FadR/GntR_C"/>
</dbReference>
<keyword evidence="7" id="KW-1185">Reference proteome</keyword>
<dbReference type="PANTHER" id="PTHR43537:SF24">
    <property type="entry name" value="GLUCONATE OPERON TRANSCRIPTIONAL REPRESSOR"/>
    <property type="match status" value="1"/>
</dbReference>
<sequence>EARVAALAARRAAPEQVEALRANLTAFREAAARDDVVRLAELNTEFHLLLRAAGGSMLLARLLDEIEGVVERIIRALVPLREAGEWSDEDHARIVNAVVAGDAEGAAEAMRIHVLHGGDAVLDTLRQPDGEPDGAKDGGAAGESDAAGTPAAALAGRPSGKAAPKKP</sequence>
<accession>A0ABS0IZ57</accession>
<dbReference type="PANTHER" id="PTHR43537">
    <property type="entry name" value="TRANSCRIPTIONAL REGULATOR, GNTR FAMILY"/>
    <property type="match status" value="1"/>
</dbReference>
<evidence type="ECO:0000313" key="6">
    <source>
        <dbReference type="EMBL" id="MBG3875477.1"/>
    </source>
</evidence>
<dbReference type="Proteomes" id="UP001194469">
    <property type="component" value="Unassembled WGS sequence"/>
</dbReference>
<evidence type="ECO:0000256" key="3">
    <source>
        <dbReference type="ARBA" id="ARBA00023163"/>
    </source>
</evidence>
<proteinExistence type="predicted"/>
<protein>
    <submittedName>
        <fullName evidence="6">FCD domain-containing protein</fullName>
    </submittedName>
</protein>
<reference evidence="6 7" key="1">
    <citation type="submission" date="2019-08" db="EMBL/GenBank/DDBJ databases">
        <authorList>
            <person name="Luo N."/>
        </authorList>
    </citation>
    <scope>NUCLEOTIDE SEQUENCE [LARGE SCALE GENOMIC DNA]</scope>
    <source>
        <strain evidence="6 7">NCIMB 9442</strain>
    </source>
</reference>
<dbReference type="SUPFAM" id="SSF48008">
    <property type="entry name" value="GntR ligand-binding domain-like"/>
    <property type="match status" value="1"/>
</dbReference>
<dbReference type="InterPro" id="IPR011711">
    <property type="entry name" value="GntR_C"/>
</dbReference>
<feature type="region of interest" description="Disordered" evidence="4">
    <location>
        <begin position="123"/>
        <end position="167"/>
    </location>
</feature>
<dbReference type="Pfam" id="PF07729">
    <property type="entry name" value="FCD"/>
    <property type="match status" value="1"/>
</dbReference>
<keyword evidence="2" id="KW-0238">DNA-binding</keyword>
<comment type="caution">
    <text evidence="6">The sequence shown here is derived from an EMBL/GenBank/DDBJ whole genome shotgun (WGS) entry which is preliminary data.</text>
</comment>
<evidence type="ECO:0000256" key="1">
    <source>
        <dbReference type="ARBA" id="ARBA00023015"/>
    </source>
</evidence>
<feature type="domain" description="GntR C-terminal" evidence="5">
    <location>
        <begin position="1"/>
        <end position="116"/>
    </location>
</feature>
<evidence type="ECO:0000256" key="4">
    <source>
        <dbReference type="SAM" id="MobiDB-lite"/>
    </source>
</evidence>
<keyword evidence="3" id="KW-0804">Transcription</keyword>